<dbReference type="EMBL" id="JASZZN010000007">
    <property type="protein sequence ID" value="MDM4016075.1"/>
    <property type="molecule type" value="Genomic_DNA"/>
</dbReference>
<feature type="region of interest" description="Disordered" evidence="2">
    <location>
        <begin position="49"/>
        <end position="82"/>
    </location>
</feature>
<reference evidence="4 5" key="1">
    <citation type="submission" date="2023-06" db="EMBL/GenBank/DDBJ databases">
        <title>Roseiconus lacunae JC819 isolated from Gulf of Mannar region, Tamil Nadu.</title>
        <authorList>
            <person name="Pk S."/>
            <person name="Ch S."/>
            <person name="Ch V.R."/>
        </authorList>
    </citation>
    <scope>NUCLEOTIDE SEQUENCE [LARGE SCALE GENOMIC DNA]</scope>
    <source>
        <strain evidence="4 5">JC819</strain>
    </source>
</reference>
<evidence type="ECO:0000256" key="1">
    <source>
        <dbReference type="ARBA" id="ARBA00022729"/>
    </source>
</evidence>
<dbReference type="InterPro" id="IPR027039">
    <property type="entry name" value="Crtac1"/>
</dbReference>
<dbReference type="InterPro" id="IPR013517">
    <property type="entry name" value="FG-GAP"/>
</dbReference>
<feature type="domain" description="ASPIC/UnbV" evidence="3">
    <location>
        <begin position="952"/>
        <end position="1018"/>
    </location>
</feature>
<dbReference type="Gene3D" id="2.130.10.130">
    <property type="entry name" value="Integrin alpha, N-terminal"/>
    <property type="match status" value="2"/>
</dbReference>
<dbReference type="InterPro" id="IPR011519">
    <property type="entry name" value="UnbV_ASPIC"/>
</dbReference>
<dbReference type="Pfam" id="PF13432">
    <property type="entry name" value="TPR_16"/>
    <property type="match status" value="1"/>
</dbReference>
<dbReference type="Proteomes" id="UP001239462">
    <property type="component" value="Unassembled WGS sequence"/>
</dbReference>
<dbReference type="Pfam" id="PF07593">
    <property type="entry name" value="UnbV_ASPIC"/>
    <property type="match status" value="1"/>
</dbReference>
<organism evidence="4 5">
    <name type="scientific">Roseiconus lacunae</name>
    <dbReference type="NCBI Taxonomy" id="2605694"/>
    <lineage>
        <taxon>Bacteria</taxon>
        <taxon>Pseudomonadati</taxon>
        <taxon>Planctomycetota</taxon>
        <taxon>Planctomycetia</taxon>
        <taxon>Pirellulales</taxon>
        <taxon>Pirellulaceae</taxon>
        <taxon>Roseiconus</taxon>
    </lineage>
</organism>
<name>A0ABT7PHV7_9BACT</name>
<keyword evidence="5" id="KW-1185">Reference proteome</keyword>
<keyword evidence="1" id="KW-0732">Signal</keyword>
<accession>A0ABT7PHV7</accession>
<evidence type="ECO:0000256" key="2">
    <source>
        <dbReference type="SAM" id="MobiDB-lite"/>
    </source>
</evidence>
<dbReference type="PANTHER" id="PTHR16026">
    <property type="entry name" value="CARTILAGE ACIDIC PROTEIN 1"/>
    <property type="match status" value="1"/>
</dbReference>
<dbReference type="Pfam" id="PF13517">
    <property type="entry name" value="FG-GAP_3"/>
    <property type="match status" value="1"/>
</dbReference>
<evidence type="ECO:0000313" key="5">
    <source>
        <dbReference type="Proteomes" id="UP001239462"/>
    </source>
</evidence>
<feature type="compositionally biased region" description="Basic and acidic residues" evidence="2">
    <location>
        <begin position="73"/>
        <end position="82"/>
    </location>
</feature>
<protein>
    <submittedName>
        <fullName evidence="4">FG-GAP-like repeat-containing protein</fullName>
    </submittedName>
</protein>
<dbReference type="InterPro" id="IPR011990">
    <property type="entry name" value="TPR-like_helical_dom_sf"/>
</dbReference>
<evidence type="ECO:0000259" key="3">
    <source>
        <dbReference type="Pfam" id="PF07593"/>
    </source>
</evidence>
<dbReference type="SUPFAM" id="SSF69318">
    <property type="entry name" value="Integrin alpha N-terminal domain"/>
    <property type="match status" value="1"/>
</dbReference>
<evidence type="ECO:0000313" key="4">
    <source>
        <dbReference type="EMBL" id="MDM4016075.1"/>
    </source>
</evidence>
<gene>
    <name evidence="4" type="ORF">QTN89_11575</name>
</gene>
<sequence length="1045" mass="115258">MRNLASRIYLSRQSKGQFPQLPDRRKIATAVATVGLAFVVFAGSGCDRSAPAESTDQPKAKTAQRSTASSNKPKADADVSRDSLIERVETAQALGDIASAESTLRTLLVHDPSDAEVLFRLATIKAEQGQLGAAIELLAGIDKDDPEAGLPALGQSAAWCIQLGRYDDAEWRFRQVLEVVPDFAEAHRQLAYIYNRQGRRHEAAAHLYELCRQGNVRQDELHALIVLSDAMTSDPTDSDPNSVDYSPIGAAGLARQLFSQHRYPEAADVLRDRIEEELEPPSIVAFYGRVLAEAQLDDEFARWLRKANAEVRQYAEFWAAMAIHLGTQKKWQQATRAALEALDRDPTDFRSINRLHLALKLLGRDQESQQWEQRWKTYKQVLTINNAVSETETPNIDAIEELASQLFAIDRKLEAVLWKSIEAYYRQGTSDAMNHWNQQRQQLVQAGTGTPDRDSRLLGMKLDSYPMPDLESLANTTPESDRANTDRPVAVVPATFSERSQQIGLDHRYQLGPRDLRSGFTMYHQTGGGVAVTDYDLDGWPDLYFAQGAAEAPDFVADTPNQLYRSQSGQLHDVTRHSHAIDHQYTIGCTSGDWNQDGFPDIVTSNIGTSYLWLNQGDGSFRSMPLPSTDSVQQMPSSIAIADLNRDHVPDLIELNYLNDPAISLLPERQPDGAVIEAVGPADFAPAADRIGLNDGAGGVQLSPIGAPNADHHHGLGVVITDFDGKPGNEIFVGNDKSANQFWILDDQSNRWADVAPINGTAFSYGGAETASMGIAAADFDQNGAIDLQITNFQNESVCLYLGRDGAYQDRAFQYRLGVPSRSVLGFGTQAIDYDNNGLPDLVVTNGHIDDYVKMSGPYRQQPQLFANLGDRFELAPVTESSVSESESQSPDYWNQAHLGRSLAMLDFNRDGRNDFVITHMADPSAILVNETKSNHHCIQLQLIGVESERDAIGAKVTLYHNGRQSAAWVTAGDGYLCKNEAMIAFGLGQTEQIDRIEVLWPSGKQQSFSNVPVDCRLVLTENAPAPFLLHRFGATDRDAEPADY</sequence>
<dbReference type="PANTHER" id="PTHR16026:SF0">
    <property type="entry name" value="CARTILAGE ACIDIC PROTEIN 1"/>
    <property type="match status" value="1"/>
</dbReference>
<dbReference type="InterPro" id="IPR028994">
    <property type="entry name" value="Integrin_alpha_N"/>
</dbReference>
<dbReference type="Pfam" id="PF14559">
    <property type="entry name" value="TPR_19"/>
    <property type="match status" value="1"/>
</dbReference>
<dbReference type="Gene3D" id="1.25.40.10">
    <property type="entry name" value="Tetratricopeptide repeat domain"/>
    <property type="match status" value="2"/>
</dbReference>
<feature type="compositionally biased region" description="Polar residues" evidence="2">
    <location>
        <begin position="52"/>
        <end position="72"/>
    </location>
</feature>
<dbReference type="SUPFAM" id="SSF48452">
    <property type="entry name" value="TPR-like"/>
    <property type="match status" value="1"/>
</dbReference>
<comment type="caution">
    <text evidence="4">The sequence shown here is derived from an EMBL/GenBank/DDBJ whole genome shotgun (WGS) entry which is preliminary data.</text>
</comment>
<proteinExistence type="predicted"/>
<dbReference type="RefSeq" id="WP_289163679.1">
    <property type="nucleotide sequence ID" value="NZ_JASZZN010000007.1"/>
</dbReference>